<protein>
    <submittedName>
        <fullName evidence="1">Uncharacterized protein</fullName>
    </submittedName>
</protein>
<gene>
    <name evidence="1" type="ORF">C1SCF055_LOCUS42753</name>
</gene>
<dbReference type="EMBL" id="CAMXCT010006679">
    <property type="protein sequence ID" value="CAI4018160.1"/>
    <property type="molecule type" value="Genomic_DNA"/>
</dbReference>
<keyword evidence="3" id="KW-1185">Reference proteome</keyword>
<proteinExistence type="predicted"/>
<dbReference type="Proteomes" id="UP001152797">
    <property type="component" value="Unassembled WGS sequence"/>
</dbReference>
<reference evidence="1" key="1">
    <citation type="submission" date="2022-10" db="EMBL/GenBank/DDBJ databases">
        <authorList>
            <person name="Chen Y."/>
            <person name="Dougan E. K."/>
            <person name="Chan C."/>
            <person name="Rhodes N."/>
            <person name="Thang M."/>
        </authorList>
    </citation>
    <scope>NUCLEOTIDE SEQUENCE</scope>
</reference>
<evidence type="ECO:0000313" key="1">
    <source>
        <dbReference type="EMBL" id="CAI4018160.1"/>
    </source>
</evidence>
<accession>A0A9P1M446</accession>
<dbReference type="EMBL" id="CAMXCT020006679">
    <property type="protein sequence ID" value="CAL1171535.1"/>
    <property type="molecule type" value="Genomic_DNA"/>
</dbReference>
<comment type="caution">
    <text evidence="1">The sequence shown here is derived from an EMBL/GenBank/DDBJ whole genome shotgun (WGS) entry which is preliminary data.</text>
</comment>
<dbReference type="OrthoDB" id="477203at2759"/>
<reference evidence="2" key="2">
    <citation type="submission" date="2024-04" db="EMBL/GenBank/DDBJ databases">
        <authorList>
            <person name="Chen Y."/>
            <person name="Shah S."/>
            <person name="Dougan E. K."/>
            <person name="Thang M."/>
            <person name="Chan C."/>
        </authorList>
    </citation>
    <scope>NUCLEOTIDE SEQUENCE [LARGE SCALE GENOMIC DNA]</scope>
</reference>
<organism evidence="1">
    <name type="scientific">Cladocopium goreaui</name>
    <dbReference type="NCBI Taxonomy" id="2562237"/>
    <lineage>
        <taxon>Eukaryota</taxon>
        <taxon>Sar</taxon>
        <taxon>Alveolata</taxon>
        <taxon>Dinophyceae</taxon>
        <taxon>Suessiales</taxon>
        <taxon>Symbiodiniaceae</taxon>
        <taxon>Cladocopium</taxon>
    </lineage>
</organism>
<evidence type="ECO:0000313" key="3">
    <source>
        <dbReference type="Proteomes" id="UP001152797"/>
    </source>
</evidence>
<evidence type="ECO:0000313" key="2">
    <source>
        <dbReference type="EMBL" id="CAL1171535.1"/>
    </source>
</evidence>
<dbReference type="EMBL" id="CAMXCT030006679">
    <property type="protein sequence ID" value="CAL4805472.1"/>
    <property type="molecule type" value="Genomic_DNA"/>
</dbReference>
<sequence>MDFDDGGSDSQEGRDDFQSLTTDLEPFACDHPLLKFGQVGYNGPPGFMWDFAYVYDNLHALGEKKQKYKMLKELQEQCCEGQHLSREDLHVKKERRRGCLAVDAVSTLLVLHFLLDLLNKSRTDAKALTMRNYFKDVGMLVTQEASRHNDVLKFSVGDFPMHVLPTGKLQGFRLNSDANLRKMSPHEIWRVIEQSKDTGVSYQKICALRKDDPQGGISEQLTWVWQRKLLSMYRQSSRLSFLNVKNFAIVTDASTHSNKDYLMSLAYDPVNGVGAHMCSVHVRSTKVLHPQEMELTPEAERLAARREIERLSSLKFLQGLSAQICKLTDLRLDDFKFPEVLLKMLELQPGDNFFFDDNVAVLNGEEFQLSQLRQLSDLPCLHCIMDQGKVGCAAAAFVTSQAGLQIHFTFDKIHRLLRDLKNPIKAAGLESCVLATTYLFSVNTKPFGSGQWFTEKTQILEAFFESNSFDCQWFQALKERIANDFGMEGCSDREIWDSIPEQLESWRLKGGLAKASRWFSWNEGAAVHLKEWHSSLMLLSWYFPTDLDTDGQSGLLGLKGCLTQMYWEDAHIIFRVQYGMWSWYSQQIHDVKSPEHAIIESLEMVESWMSHQSLQTLAESWSAQTWADVERFVPDQEAFIARVNTYALGCLMNRCATLSKFSAPPETWVGLLDPQQAQVTRMRLLKEYRWFQSLRCSMAPFAAELASDIETVFDLPCRHLCHLCHFDFGAAQELAKLLIGGFADSKVVEDIHQACRVATNPGSNKKLSGATLQLVCQFSEVLDKRGIVHPAALTREEFLDKWPDARDDFNCRQEFKSSSHSLPARYSEILTKKMWRTVSEDWLRTSYGAWQWMIQYCGQRLADQGVRLEDGLLNRLAFQGQVIEVNFVYLLILGNLKWQALAWPLKLVDAADDDYRMMRWVLDSSSSCQWLQCSLNMPAFQTKLVWSNEFGIHWQQVGPPETFAQNCLRRSNGLTFTDLCLMGRHLFGSEIKEKSRKDILLKLALHFGDDFAELVLECDSKTTKKSSSDPDQAALVKAVFDHLDADEQKEFRSVKENVYREEKTQKQLKWRKLLNEKMEEQAEASDAVKMEDEEDLEEEVKQTKLNVLKQQLNLLRKQLLLLNLPKKQLLLLKLLKELLLLKLLKELLLLNLLKQQLLLLNLPKKQLLLLKLLKELLLLKLLKELLLLNLLKQQLLLLNLLKQQLLLLNLHPRLNRLSQLGQRLCLAEMSGLECTQHLPSSEALSPTVGSSCPSAASEDDDQEKWLDDKLQQISSLDFYDFLAFSKFNRRVDWPEGLHHVKSTCQDFLDFDQENGGRASKMMVLVAERFLFNLANFNELDQLEFVEFCAGRAHLSREMLRQGFHQGASVDILFHPHHDMLSSKGLRTWFDMVVASRRKSLHWFATRCSSFVPLCISQSIRYEENSFYGDRSRPWVEQGNLQQEVTAMMMFFSFLLDCIPVLEQPTGSVLPKLPSLRNVLWFFDFKKTVTYMGSFAGPTSKPLQIWHPSSGPGSLFAAIARPRPDGLDNLASSGQSWDGSHTYTGNKEMLIQSEHYTPEFGACVAQIYEQIRAS</sequence>
<name>A0A9P1M446_9DINO</name>